<feature type="domain" description="Ubiquitin-like protease family profile" evidence="5">
    <location>
        <begin position="12"/>
        <end position="175"/>
    </location>
</feature>
<comment type="caution">
    <text evidence="6">The sequence shown here is derived from an EMBL/GenBank/DDBJ whole genome shotgun (WGS) entry which is preliminary data.</text>
</comment>
<dbReference type="InterPro" id="IPR044613">
    <property type="entry name" value="Nep1/2-like"/>
</dbReference>
<dbReference type="InterPro" id="IPR038765">
    <property type="entry name" value="Papain-like_cys_pep_sf"/>
</dbReference>
<dbReference type="Gene3D" id="3.40.395.10">
    <property type="entry name" value="Adenoviral Proteinase, Chain A"/>
    <property type="match status" value="1"/>
</dbReference>
<dbReference type="PROSITE" id="PS50600">
    <property type="entry name" value="ULP_PROTEASE"/>
    <property type="match status" value="1"/>
</dbReference>
<dbReference type="Proteomes" id="UP001159405">
    <property type="component" value="Unassembled WGS sequence"/>
</dbReference>
<protein>
    <recommendedName>
        <fullName evidence="5">Ubiquitin-like protease family profile domain-containing protein</fullName>
    </recommendedName>
</protein>
<evidence type="ECO:0000259" key="5">
    <source>
        <dbReference type="PROSITE" id="PS50600"/>
    </source>
</evidence>
<evidence type="ECO:0000313" key="7">
    <source>
        <dbReference type="Proteomes" id="UP001159405"/>
    </source>
</evidence>
<evidence type="ECO:0000256" key="4">
    <source>
        <dbReference type="ARBA" id="ARBA00022807"/>
    </source>
</evidence>
<evidence type="ECO:0000256" key="3">
    <source>
        <dbReference type="ARBA" id="ARBA00022801"/>
    </source>
</evidence>
<accession>A0ABN8QTA1</accession>
<keyword evidence="7" id="KW-1185">Reference proteome</keyword>
<evidence type="ECO:0000313" key="6">
    <source>
        <dbReference type="EMBL" id="CAH3170188.1"/>
    </source>
</evidence>
<evidence type="ECO:0000256" key="1">
    <source>
        <dbReference type="ARBA" id="ARBA00005234"/>
    </source>
</evidence>
<dbReference type="PANTHER" id="PTHR46468:SF1">
    <property type="entry name" value="SENTRIN-SPECIFIC PROTEASE 8"/>
    <property type="match status" value="1"/>
</dbReference>
<dbReference type="Pfam" id="PF02902">
    <property type="entry name" value="Peptidase_C48"/>
    <property type="match status" value="1"/>
</dbReference>
<keyword evidence="4" id="KW-0788">Thiol protease</keyword>
<comment type="similarity">
    <text evidence="1">Belongs to the peptidase C48 family.</text>
</comment>
<dbReference type="SUPFAM" id="SSF54001">
    <property type="entry name" value="Cysteine proteinases"/>
    <property type="match status" value="1"/>
</dbReference>
<dbReference type="PANTHER" id="PTHR46468">
    <property type="entry name" value="SENTRIN-SPECIFIC PROTEASE 8"/>
    <property type="match status" value="1"/>
</dbReference>
<gene>
    <name evidence="6" type="ORF">PLOB_00010540</name>
</gene>
<proteinExistence type="inferred from homology"/>
<dbReference type="EMBL" id="CALNXK010000154">
    <property type="protein sequence ID" value="CAH3170188.1"/>
    <property type="molecule type" value="Genomic_DNA"/>
</dbReference>
<name>A0ABN8QTA1_9CNID</name>
<evidence type="ECO:0000256" key="2">
    <source>
        <dbReference type="ARBA" id="ARBA00022670"/>
    </source>
</evidence>
<keyword evidence="2" id="KW-0645">Protease</keyword>
<sequence>MADEIVLSFQDSLLRQSDLRLLEEGRWLNDRLIGFMFDYFTHHQFEKISQDVLFISPDVTQFLKLAEGSVDIGDFIEPLNIPSHKLVFFAVNDNESTNSVGGSHWSLILYKRQTNSFHHYDSSTPFNMSAARSLAKNVEPFLLVKDTPSFIEDKCPQQQNGYDCGVYVITITEELCQNFLGKRDKALTDTMTAKDITQKRELLKKLILNLGQEKT</sequence>
<reference evidence="6 7" key="1">
    <citation type="submission" date="2022-05" db="EMBL/GenBank/DDBJ databases">
        <authorList>
            <consortium name="Genoscope - CEA"/>
            <person name="William W."/>
        </authorList>
    </citation>
    <scope>NUCLEOTIDE SEQUENCE [LARGE SCALE GENOMIC DNA]</scope>
</reference>
<keyword evidence="3" id="KW-0378">Hydrolase</keyword>
<organism evidence="6 7">
    <name type="scientific">Porites lobata</name>
    <dbReference type="NCBI Taxonomy" id="104759"/>
    <lineage>
        <taxon>Eukaryota</taxon>
        <taxon>Metazoa</taxon>
        <taxon>Cnidaria</taxon>
        <taxon>Anthozoa</taxon>
        <taxon>Hexacorallia</taxon>
        <taxon>Scleractinia</taxon>
        <taxon>Fungiina</taxon>
        <taxon>Poritidae</taxon>
        <taxon>Porites</taxon>
    </lineage>
</organism>
<dbReference type="InterPro" id="IPR003653">
    <property type="entry name" value="Peptidase_C48_C"/>
</dbReference>